<keyword evidence="2" id="KW-0808">Transferase</keyword>
<sequence>MPRPTEDELIARYFAPLAGEGGLSLRDDAALLTPRPGHDLVLTTDAVVAGVHYFPDDPPASIACKALGVNLSDLAAKGAEPRGFLLTLALAEDWDERWLAEFCTGLSEAAALASCPLLGGDTVRAAGSTLVGITALGEVPSGTMVRRAAAQVGDRLLVSGSIGDAALGLKLRQKPAAAWGEAVSFPVRAALVDRYLHPRARLALAPALRAHARAAMDVSDGLVGDLAKMMRAADLSAEVEIERVPLSEAARAALAAKPDLLDTALTGGDDYEILCAADPAAVPALREAAERAGVPLTEIGTVTEGGAPPVFRTRDGGTRRFRSGSFSHF</sequence>
<dbReference type="PANTHER" id="PTHR30270:SF0">
    <property type="entry name" value="THIAMINE-MONOPHOSPHATE KINASE"/>
    <property type="match status" value="1"/>
</dbReference>
<dbReference type="InterPro" id="IPR036676">
    <property type="entry name" value="PurM-like_C_sf"/>
</dbReference>
<comment type="function">
    <text evidence="2">Catalyzes the ATP-dependent phosphorylation of thiamine-monophosphate (TMP) to form thiamine-pyrophosphate (TPP), the active form of vitamin B1.</text>
</comment>
<gene>
    <name evidence="2" type="primary">thiL</name>
    <name evidence="5" type="ORF">VQ03_03510</name>
</gene>
<keyword evidence="2" id="KW-0479">Metal-binding</keyword>
<dbReference type="InterPro" id="IPR006283">
    <property type="entry name" value="ThiL-like"/>
</dbReference>
<feature type="binding site" evidence="2">
    <location>
        <position position="219"/>
    </location>
    <ligand>
        <name>ATP</name>
        <dbReference type="ChEBI" id="CHEBI:30616"/>
    </ligand>
</feature>
<feature type="binding site" evidence="2">
    <location>
        <position position="43"/>
    </location>
    <ligand>
        <name>Mg(2+)</name>
        <dbReference type="ChEBI" id="CHEBI:18420"/>
        <label>4</label>
    </ligand>
</feature>
<keyword evidence="2" id="KW-0067">ATP-binding</keyword>
<feature type="domain" description="PurM-like N-terminal" evidence="3">
    <location>
        <begin position="27"/>
        <end position="139"/>
    </location>
</feature>
<comment type="caution">
    <text evidence="5">The sequence shown here is derived from an EMBL/GenBank/DDBJ whole genome shotgun (WGS) entry which is preliminary data.</text>
</comment>
<evidence type="ECO:0000313" key="6">
    <source>
        <dbReference type="Proteomes" id="UP000036449"/>
    </source>
</evidence>
<keyword evidence="2" id="KW-0460">Magnesium</keyword>
<comment type="catalytic activity">
    <reaction evidence="2">
        <text>thiamine phosphate + ATP = thiamine diphosphate + ADP</text>
        <dbReference type="Rhea" id="RHEA:15913"/>
        <dbReference type="ChEBI" id="CHEBI:30616"/>
        <dbReference type="ChEBI" id="CHEBI:37575"/>
        <dbReference type="ChEBI" id="CHEBI:58937"/>
        <dbReference type="ChEBI" id="CHEBI:456216"/>
        <dbReference type="EC" id="2.7.4.16"/>
    </reaction>
</comment>
<proteinExistence type="inferred from homology"/>
<dbReference type="GO" id="GO:0009229">
    <property type="term" value="P:thiamine diphosphate biosynthetic process"/>
    <property type="evidence" value="ECO:0007669"/>
    <property type="project" value="UniProtKB-UniRule"/>
</dbReference>
<dbReference type="EC" id="2.7.4.16" evidence="2"/>
<feature type="binding site" evidence="2">
    <location>
        <position position="147"/>
    </location>
    <ligand>
        <name>ATP</name>
        <dbReference type="ChEBI" id="CHEBI:30616"/>
    </ligand>
</feature>
<dbReference type="HAMAP" id="MF_02128">
    <property type="entry name" value="TMP_kinase"/>
    <property type="match status" value="1"/>
</dbReference>
<feature type="binding site" evidence="2">
    <location>
        <position position="45"/>
    </location>
    <ligand>
        <name>Mg(2+)</name>
        <dbReference type="ChEBI" id="CHEBI:18420"/>
        <label>2</label>
    </ligand>
</feature>
<dbReference type="Pfam" id="PF02769">
    <property type="entry name" value="AIRS_C"/>
    <property type="match status" value="1"/>
</dbReference>
<feature type="binding site" evidence="2">
    <location>
        <position position="52"/>
    </location>
    <ligand>
        <name>substrate</name>
    </ligand>
</feature>
<keyword evidence="2" id="KW-0547">Nucleotide-binding</keyword>
<dbReference type="SUPFAM" id="SSF55326">
    <property type="entry name" value="PurM N-terminal domain-like"/>
    <property type="match status" value="1"/>
</dbReference>
<dbReference type="Gene3D" id="3.30.1330.10">
    <property type="entry name" value="PurM-like, N-terminal domain"/>
    <property type="match status" value="1"/>
</dbReference>
<reference evidence="5 6" key="1">
    <citation type="submission" date="2015-03" db="EMBL/GenBank/DDBJ databases">
        <title>Genome sequencing of Methylobacterium tarhaniae DSM 25844.</title>
        <authorList>
            <person name="Chaudhry V."/>
            <person name="Patil P.B."/>
        </authorList>
    </citation>
    <scope>NUCLEOTIDE SEQUENCE [LARGE SCALE GENOMIC DNA]</scope>
    <source>
        <strain evidence="5 6">DSM 25844</strain>
    </source>
</reference>
<keyword evidence="6" id="KW-1185">Reference proteome</keyword>
<dbReference type="InterPro" id="IPR010918">
    <property type="entry name" value="PurM-like_C_dom"/>
</dbReference>
<keyword evidence="2 5" id="KW-0418">Kinase</keyword>
<dbReference type="UniPathway" id="UPA00060">
    <property type="reaction ID" value="UER00142"/>
</dbReference>
<feature type="binding site" evidence="2">
    <location>
        <position position="220"/>
    </location>
    <ligand>
        <name>Mg(2+)</name>
        <dbReference type="ChEBI" id="CHEBI:18420"/>
        <label>5</label>
    </ligand>
</feature>
<feature type="binding site" evidence="2">
    <location>
        <position position="73"/>
    </location>
    <ligand>
        <name>Mg(2+)</name>
        <dbReference type="ChEBI" id="CHEBI:18420"/>
        <label>3</label>
    </ligand>
</feature>
<dbReference type="InterPro" id="IPR036921">
    <property type="entry name" value="PurM-like_N_sf"/>
</dbReference>
<feature type="binding site" evidence="2">
    <location>
        <position position="121"/>
    </location>
    <ligand>
        <name>Mg(2+)</name>
        <dbReference type="ChEBI" id="CHEBI:18420"/>
        <label>1</label>
    </ligand>
</feature>
<comment type="similarity">
    <text evidence="2">Belongs to the thiamine-monophosphate kinase family.</text>
</comment>
<dbReference type="OrthoDB" id="9802811at2"/>
<protein>
    <recommendedName>
        <fullName evidence="2">Thiamine-monophosphate kinase</fullName>
        <shortName evidence="2">TMP kinase</shortName>
        <shortName evidence="2">Thiamine-phosphate kinase</shortName>
        <ecNumber evidence="2">2.7.4.16</ecNumber>
    </recommendedName>
</protein>
<dbReference type="Proteomes" id="UP000036449">
    <property type="component" value="Unassembled WGS sequence"/>
</dbReference>
<dbReference type="GO" id="GO:0000287">
    <property type="term" value="F:magnesium ion binding"/>
    <property type="evidence" value="ECO:0007669"/>
    <property type="project" value="UniProtKB-UniRule"/>
</dbReference>
<dbReference type="GO" id="GO:0005524">
    <property type="term" value="F:ATP binding"/>
    <property type="evidence" value="ECO:0007669"/>
    <property type="project" value="UniProtKB-UniRule"/>
</dbReference>
<dbReference type="InterPro" id="IPR016188">
    <property type="entry name" value="PurM-like_N"/>
</dbReference>
<dbReference type="CDD" id="cd02194">
    <property type="entry name" value="ThiL"/>
    <property type="match status" value="1"/>
</dbReference>
<dbReference type="AlphaFoldDB" id="A0A0J6TFC6"/>
<dbReference type="GO" id="GO:0009228">
    <property type="term" value="P:thiamine biosynthetic process"/>
    <property type="evidence" value="ECO:0007669"/>
    <property type="project" value="UniProtKB-KW"/>
</dbReference>
<dbReference type="EMBL" id="LABZ01000021">
    <property type="protein sequence ID" value="KMO44398.1"/>
    <property type="molecule type" value="Genomic_DNA"/>
</dbReference>
<feature type="binding site" evidence="2">
    <location>
        <position position="28"/>
    </location>
    <ligand>
        <name>Mg(2+)</name>
        <dbReference type="ChEBI" id="CHEBI:18420"/>
        <label>4</label>
    </ligand>
</feature>
<dbReference type="SUPFAM" id="SSF56042">
    <property type="entry name" value="PurM C-terminal domain-like"/>
    <property type="match status" value="1"/>
</dbReference>
<dbReference type="Pfam" id="PF00586">
    <property type="entry name" value="AIRS"/>
    <property type="match status" value="1"/>
</dbReference>
<evidence type="ECO:0000256" key="1">
    <source>
        <dbReference type="ARBA" id="ARBA00022977"/>
    </source>
</evidence>
<feature type="binding site" evidence="2">
    <location>
        <position position="73"/>
    </location>
    <ligand>
        <name>Mg(2+)</name>
        <dbReference type="ChEBI" id="CHEBI:18420"/>
        <label>4</label>
    </ligand>
</feature>
<comment type="pathway">
    <text evidence="2">Cofactor biosynthesis; thiamine diphosphate biosynthesis; thiamine diphosphate from thiamine phosphate: step 1/1.</text>
</comment>
<feature type="binding site" evidence="2">
    <location>
        <position position="28"/>
    </location>
    <ligand>
        <name>Mg(2+)</name>
        <dbReference type="ChEBI" id="CHEBI:18420"/>
        <label>3</label>
    </ligand>
</feature>
<feature type="binding site" evidence="2">
    <location>
        <position position="326"/>
    </location>
    <ligand>
        <name>substrate</name>
    </ligand>
</feature>
<evidence type="ECO:0000259" key="3">
    <source>
        <dbReference type="Pfam" id="PF00586"/>
    </source>
</evidence>
<dbReference type="GO" id="GO:0009030">
    <property type="term" value="F:thiamine-phosphate kinase activity"/>
    <property type="evidence" value="ECO:0007669"/>
    <property type="project" value="UniProtKB-UniRule"/>
</dbReference>
<evidence type="ECO:0000259" key="4">
    <source>
        <dbReference type="Pfam" id="PF02769"/>
    </source>
</evidence>
<dbReference type="PIRSF" id="PIRSF005303">
    <property type="entry name" value="Thiam_monoph_kin"/>
    <property type="match status" value="1"/>
</dbReference>
<dbReference type="NCBIfam" id="TIGR01379">
    <property type="entry name" value="thiL"/>
    <property type="match status" value="1"/>
</dbReference>
<comment type="caution">
    <text evidence="2">Lacks conserved residue(s) required for the propagation of feature annotation.</text>
</comment>
<feature type="binding site" evidence="2">
    <location>
        <position position="45"/>
    </location>
    <ligand>
        <name>Mg(2+)</name>
        <dbReference type="ChEBI" id="CHEBI:18420"/>
        <label>1</label>
    </ligand>
</feature>
<feature type="domain" description="PurM-like C-terminal" evidence="4">
    <location>
        <begin position="151"/>
        <end position="306"/>
    </location>
</feature>
<feature type="binding site" evidence="2">
    <location>
        <position position="269"/>
    </location>
    <ligand>
        <name>substrate</name>
    </ligand>
</feature>
<organism evidence="5 6">
    <name type="scientific">Methylobacterium tarhaniae</name>
    <dbReference type="NCBI Taxonomy" id="1187852"/>
    <lineage>
        <taxon>Bacteria</taxon>
        <taxon>Pseudomonadati</taxon>
        <taxon>Pseudomonadota</taxon>
        <taxon>Alphaproteobacteria</taxon>
        <taxon>Hyphomicrobiales</taxon>
        <taxon>Methylobacteriaceae</taxon>
        <taxon>Methylobacterium</taxon>
    </lineage>
</organism>
<feature type="binding site" evidence="2">
    <location>
        <begin position="120"/>
        <end position="121"/>
    </location>
    <ligand>
        <name>ATP</name>
        <dbReference type="ChEBI" id="CHEBI:30616"/>
    </ligand>
</feature>
<dbReference type="PANTHER" id="PTHR30270">
    <property type="entry name" value="THIAMINE-MONOPHOSPHATE KINASE"/>
    <property type="match status" value="1"/>
</dbReference>
<dbReference type="PATRIC" id="fig|1187852.3.peg.2953"/>
<feature type="binding site" evidence="2">
    <location>
        <position position="73"/>
    </location>
    <ligand>
        <name>Mg(2+)</name>
        <dbReference type="ChEBI" id="CHEBI:18420"/>
        <label>2</label>
    </ligand>
</feature>
<feature type="binding site" evidence="2">
    <location>
        <position position="217"/>
    </location>
    <ligand>
        <name>Mg(2+)</name>
        <dbReference type="ChEBI" id="CHEBI:18420"/>
        <label>3</label>
    </ligand>
</feature>
<keyword evidence="1 2" id="KW-0784">Thiamine biosynthesis</keyword>
<dbReference type="Gene3D" id="3.90.650.10">
    <property type="entry name" value="PurM-like C-terminal domain"/>
    <property type="match status" value="1"/>
</dbReference>
<accession>A0A0J6TFC6</accession>
<evidence type="ECO:0000256" key="2">
    <source>
        <dbReference type="HAMAP-Rule" id="MF_02128"/>
    </source>
</evidence>
<evidence type="ECO:0000313" key="5">
    <source>
        <dbReference type="EMBL" id="KMO44398.1"/>
    </source>
</evidence>
<feature type="binding site" evidence="2">
    <location>
        <position position="44"/>
    </location>
    <ligand>
        <name>Mg(2+)</name>
        <dbReference type="ChEBI" id="CHEBI:18420"/>
        <label>1</label>
    </ligand>
</feature>
<comment type="miscellaneous">
    <text evidence="2">Reaction mechanism of ThiL seems to utilize a direct, inline transfer of the gamma-phosphate of ATP to TMP rather than a phosphorylated enzyme intermediate.</text>
</comment>
<name>A0A0J6TFC6_9HYPH</name>